<evidence type="ECO:0000256" key="3">
    <source>
        <dbReference type="SAM" id="MobiDB-lite"/>
    </source>
</evidence>
<dbReference type="InterPro" id="IPR000159">
    <property type="entry name" value="RA_dom"/>
</dbReference>
<feature type="compositionally biased region" description="Basic and acidic residues" evidence="3">
    <location>
        <begin position="429"/>
        <end position="447"/>
    </location>
</feature>
<comment type="caution">
    <text evidence="6">The sequence shown here is derived from an EMBL/GenBank/DDBJ whole genome shotgun (WGS) entry which is preliminary data.</text>
</comment>
<dbReference type="GO" id="GO:0008104">
    <property type="term" value="P:intracellular protein localization"/>
    <property type="evidence" value="ECO:0007669"/>
    <property type="project" value="TreeGrafter"/>
</dbReference>
<evidence type="ECO:0000313" key="6">
    <source>
        <dbReference type="EMBL" id="KAF5309254.1"/>
    </source>
</evidence>
<dbReference type="PROSITE" id="PS50002">
    <property type="entry name" value="SH3"/>
    <property type="match status" value="1"/>
</dbReference>
<evidence type="ECO:0000259" key="5">
    <source>
        <dbReference type="PROSITE" id="PS50200"/>
    </source>
</evidence>
<dbReference type="InterPro" id="IPR036028">
    <property type="entry name" value="SH3-like_dom_sf"/>
</dbReference>
<dbReference type="SMART" id="SM00326">
    <property type="entry name" value="SH3"/>
    <property type="match status" value="1"/>
</dbReference>
<evidence type="ECO:0000259" key="4">
    <source>
        <dbReference type="PROSITE" id="PS50002"/>
    </source>
</evidence>
<dbReference type="Gene3D" id="2.30.30.40">
    <property type="entry name" value="SH3 Domains"/>
    <property type="match status" value="1"/>
</dbReference>
<dbReference type="GO" id="GO:0030950">
    <property type="term" value="P:establishment or maintenance of actin cytoskeleton polarity"/>
    <property type="evidence" value="ECO:0007669"/>
    <property type="project" value="TreeGrafter"/>
</dbReference>
<feature type="region of interest" description="Disordered" evidence="3">
    <location>
        <begin position="1062"/>
        <end position="1083"/>
    </location>
</feature>
<protein>
    <recommendedName>
        <fullName evidence="8">SH3 domain-containing protein</fullName>
    </recommendedName>
</protein>
<dbReference type="Pfam" id="PF00788">
    <property type="entry name" value="RA"/>
    <property type="match status" value="1"/>
</dbReference>
<feature type="region of interest" description="Disordered" evidence="3">
    <location>
        <begin position="1191"/>
        <end position="1329"/>
    </location>
</feature>
<dbReference type="GO" id="GO:0007165">
    <property type="term" value="P:signal transduction"/>
    <property type="evidence" value="ECO:0007669"/>
    <property type="project" value="InterPro"/>
</dbReference>
<dbReference type="Proteomes" id="UP000567179">
    <property type="component" value="Unassembled WGS sequence"/>
</dbReference>
<dbReference type="SUPFAM" id="SSF50044">
    <property type="entry name" value="SH3-domain"/>
    <property type="match status" value="1"/>
</dbReference>
<evidence type="ECO:0000313" key="7">
    <source>
        <dbReference type="Proteomes" id="UP000567179"/>
    </source>
</evidence>
<feature type="region of interest" description="Disordered" evidence="3">
    <location>
        <begin position="62"/>
        <end position="84"/>
    </location>
</feature>
<dbReference type="SUPFAM" id="SSF54236">
    <property type="entry name" value="Ubiquitin-like"/>
    <property type="match status" value="1"/>
</dbReference>
<dbReference type="InterPro" id="IPR001452">
    <property type="entry name" value="SH3_domain"/>
</dbReference>
<feature type="compositionally biased region" description="Low complexity" evidence="3">
    <location>
        <begin position="1251"/>
        <end position="1272"/>
    </location>
</feature>
<dbReference type="OrthoDB" id="196165at2759"/>
<feature type="compositionally biased region" description="Polar residues" evidence="3">
    <location>
        <begin position="544"/>
        <end position="562"/>
    </location>
</feature>
<dbReference type="PANTHER" id="PTHR47775">
    <property type="entry name" value="BUD SITE SELECTION PROTEIN 14"/>
    <property type="match status" value="1"/>
</dbReference>
<feature type="compositionally biased region" description="Acidic residues" evidence="3">
    <location>
        <begin position="62"/>
        <end position="82"/>
    </location>
</feature>
<accession>A0A8H5ER49</accession>
<sequence>MNSEPQRPQRQDTYDLRDQIHADGGHMHAHADAALMHQHVYDDDRSLTEDEDEDQMHVQMEGEDANGGEGEGFIDDDDDESDLSVPNESIDFDMVYAFHSFAATVEGQANVVKGDSLYLMDDTNSYWWLVRVLKTQEVGYIPAENIETPFERLARLNKHRNVDLSKATEIEEHEHEIIVSQNDRPPRHNIQFGNGPYPFPYPSRDASSRNNNRKSIHFNVLRLNHRFVPTLREGEEEDETDEWQVDDYEEIDDDLMAEQMYLQGLANDDVEGMERDGMQWDDTSADMMQDVQLNPPEVANGIPESLLPAAEREAQEYHRQRMQQQQQLQQQQEQMRQQEIAQQRQMQQQQQQQQQLEQQQQSKLQAQPGQGPSDEAQRERLAQEAVSQGQRPIDPADATETRKMTVTPTIAREYDESNQDALRSTSSLEEDRLKRLREEDTSDESLKRKVSKSGKDSGSTKLGAPVSSATYGKSPGKLRKEPSGGSRSDTEDEGKDGKKKKASVFGSLFGRGKKDKDKGKDRNGSIGSMESSEYLNRGSEESSRSGPTKTAAETGSLSPTTMAAQQQQQAVSLRNAVAELRSAAGTDPVASPATPERSPGAIHQVSEHASVLRERDEKQQNLYKQYLNRSPSSPPEAQPSYGLQSASSMMLSSPSMNSALGPPAARPRPGSLILTSPSSNDPRADLSVIRVFAGRNVQTEATFKTVLLNSSTTASELVKQAIQRFRLPSGEDSNDYYLTVKQVERGDSAVLQPQENPLVVFDTLVVEAMELPKVKRSSVGSISSVSSNLSMHPAIKKLSMNDFTDDSAVKFYLNRRGGDKSLDSVYEGDETLDADISHGDLDISSPNKSQFLTVTSPTGYVPPERFTSPSIRFAVQLVIYAEDLPDDMQFHPQTEAIVLKRTLSEPNAPVLVSPVLRRKIFMFPKNVTVAEVTEIGLERFGIQDGVIDGGDEIEDKTTKRRSTIRVRYCLMASVDAQERELGPSTKIIDAFPRAPQYRAPEKQLSGNKRRSLDAANLLGSVEDINADDPVFVLRRATHYRNSTSRRRSSAPLDEIALQHLHRESTSSYSSEPQEATADGKPQPTRAEIIAAQRAATRATQRAIVSAQTNSVRGMDVLLPGNAVLRSSRYDTSDKMRYSYVEPDGESYDISEIMEQEWRELDGNKNDLLEGVFIRNKDGIGEKLDRVLHKIRKGKGKERGHSMTLSLASTDSRRLSVRSTSVSEYSVDDERAATPVSPTLLGHGKMVAGGETWPTPSSNTPSRPGTTTPTSHPRATPSPPTVGQRNPSIAAVLSDHSGRGTPASPPANYDAARSGFEGRQQQSPPLRKPEQRQIVMPKDDFGISEMMAIIASKAALAQPAESKKPLPPLDPVDALLFGRPIDQESLHPAVREIYAPAFKQLEEIDKVLDSYINRSAVGAF</sequence>
<evidence type="ECO:0000256" key="1">
    <source>
        <dbReference type="ARBA" id="ARBA00022443"/>
    </source>
</evidence>
<dbReference type="InterPro" id="IPR053039">
    <property type="entry name" value="Polarity_Bud-Selection_Reg"/>
</dbReference>
<feature type="compositionally biased region" description="Basic and acidic residues" evidence="3">
    <location>
        <begin position="512"/>
        <end position="523"/>
    </location>
</feature>
<evidence type="ECO:0008006" key="8">
    <source>
        <dbReference type="Google" id="ProtNLM"/>
    </source>
</evidence>
<feature type="compositionally biased region" description="Polar residues" evidence="3">
    <location>
        <begin position="525"/>
        <end position="534"/>
    </location>
</feature>
<feature type="region of interest" description="Disordered" evidence="3">
    <location>
        <begin position="348"/>
        <end position="602"/>
    </location>
</feature>
<gene>
    <name evidence="6" type="ORF">D9619_012695</name>
</gene>
<proteinExistence type="predicted"/>
<reference evidence="6 7" key="1">
    <citation type="journal article" date="2020" name="ISME J.">
        <title>Uncovering the hidden diversity of litter-decomposition mechanisms in mushroom-forming fungi.</title>
        <authorList>
            <person name="Floudas D."/>
            <person name="Bentzer J."/>
            <person name="Ahren D."/>
            <person name="Johansson T."/>
            <person name="Persson P."/>
            <person name="Tunlid A."/>
        </authorList>
    </citation>
    <scope>NUCLEOTIDE SEQUENCE [LARGE SCALE GENOMIC DNA]</scope>
    <source>
        <strain evidence="6 7">CBS 101986</strain>
    </source>
</reference>
<dbReference type="GO" id="GO:0015630">
    <property type="term" value="C:microtubule cytoskeleton"/>
    <property type="evidence" value="ECO:0007669"/>
    <property type="project" value="TreeGrafter"/>
</dbReference>
<dbReference type="PANTHER" id="PTHR47775:SF1">
    <property type="entry name" value="BUD SITE SELECTION PROTEIN 14"/>
    <property type="match status" value="1"/>
</dbReference>
<dbReference type="EMBL" id="JAACJJ010000060">
    <property type="protein sequence ID" value="KAF5309254.1"/>
    <property type="molecule type" value="Genomic_DNA"/>
</dbReference>
<dbReference type="InterPro" id="IPR029071">
    <property type="entry name" value="Ubiquitin-like_domsf"/>
</dbReference>
<feature type="domain" description="Ras-associating" evidence="5">
    <location>
        <begin position="685"/>
        <end position="818"/>
    </location>
</feature>
<dbReference type="GO" id="GO:0051286">
    <property type="term" value="C:cell tip"/>
    <property type="evidence" value="ECO:0007669"/>
    <property type="project" value="TreeGrafter"/>
</dbReference>
<evidence type="ECO:0000256" key="2">
    <source>
        <dbReference type="PROSITE-ProRule" id="PRU00192"/>
    </source>
</evidence>
<dbReference type="SMART" id="SM00314">
    <property type="entry name" value="RA"/>
    <property type="match status" value="1"/>
</dbReference>
<dbReference type="Gene3D" id="3.10.20.90">
    <property type="entry name" value="Phosphatidylinositol 3-kinase Catalytic Subunit, Chain A, domain 1"/>
    <property type="match status" value="1"/>
</dbReference>
<name>A0A8H5ER49_9AGAR</name>
<keyword evidence="1 2" id="KW-0728">SH3 domain</keyword>
<feature type="compositionally biased region" description="Low complexity" evidence="3">
    <location>
        <begin position="348"/>
        <end position="367"/>
    </location>
</feature>
<feature type="region of interest" description="Disordered" evidence="3">
    <location>
        <begin position="627"/>
        <end position="679"/>
    </location>
</feature>
<keyword evidence="7" id="KW-1185">Reference proteome</keyword>
<feature type="compositionally biased region" description="Low complexity" evidence="3">
    <location>
        <begin position="645"/>
        <end position="672"/>
    </location>
</feature>
<organism evidence="6 7">
    <name type="scientific">Psilocybe cf. subviscida</name>
    <dbReference type="NCBI Taxonomy" id="2480587"/>
    <lineage>
        <taxon>Eukaryota</taxon>
        <taxon>Fungi</taxon>
        <taxon>Dikarya</taxon>
        <taxon>Basidiomycota</taxon>
        <taxon>Agaricomycotina</taxon>
        <taxon>Agaricomycetes</taxon>
        <taxon>Agaricomycetidae</taxon>
        <taxon>Agaricales</taxon>
        <taxon>Agaricineae</taxon>
        <taxon>Strophariaceae</taxon>
        <taxon>Psilocybe</taxon>
    </lineage>
</organism>
<feature type="domain" description="SH3" evidence="4">
    <location>
        <begin position="90"/>
        <end position="151"/>
    </location>
</feature>
<dbReference type="PROSITE" id="PS50200">
    <property type="entry name" value="RA"/>
    <property type="match status" value="1"/>
</dbReference>